<organism evidence="2 3">
    <name type="scientific">Methanolacinia petrolearia (strain DSM 11571 / OCM 486 / SEBR 4847)</name>
    <name type="common">Methanoplanus petrolearius</name>
    <dbReference type="NCBI Taxonomy" id="679926"/>
    <lineage>
        <taxon>Archaea</taxon>
        <taxon>Methanobacteriati</taxon>
        <taxon>Methanobacteriota</taxon>
        <taxon>Stenosarchaea group</taxon>
        <taxon>Methanomicrobia</taxon>
        <taxon>Methanomicrobiales</taxon>
        <taxon>Methanomicrobiaceae</taxon>
        <taxon>Methanolacinia</taxon>
    </lineage>
</organism>
<dbReference type="InterPro" id="IPR051454">
    <property type="entry name" value="RNA/ubiquinone_mod_enzymes"/>
</dbReference>
<dbReference type="GeneID" id="9743149"/>
<accession>E1RIG1</accession>
<protein>
    <submittedName>
        <fullName evidence="2">Peptidase U32</fullName>
    </submittedName>
</protein>
<proteinExistence type="predicted"/>
<dbReference type="eggNOG" id="arCOG03203">
    <property type="taxonomic scope" value="Archaea"/>
</dbReference>
<keyword evidence="3" id="KW-1185">Reference proteome</keyword>
<dbReference type="Pfam" id="PF12392">
    <property type="entry name" value="DUF3656"/>
    <property type="match status" value="1"/>
</dbReference>
<dbReference type="Proteomes" id="UP000006565">
    <property type="component" value="Chromosome"/>
</dbReference>
<dbReference type="RefSeq" id="WP_013328652.1">
    <property type="nucleotide sequence ID" value="NC_014507.1"/>
</dbReference>
<dbReference type="InterPro" id="IPR001539">
    <property type="entry name" value="Peptidase_U32"/>
</dbReference>
<evidence type="ECO:0000313" key="2">
    <source>
        <dbReference type="EMBL" id="ADN35474.1"/>
    </source>
</evidence>
<dbReference type="Pfam" id="PF01136">
    <property type="entry name" value="Peptidase_U32"/>
    <property type="match status" value="2"/>
</dbReference>
<dbReference type="AlphaFoldDB" id="E1RIG1"/>
<dbReference type="PROSITE" id="PS01276">
    <property type="entry name" value="PEPTIDASE_U32"/>
    <property type="match status" value="1"/>
</dbReference>
<dbReference type="PANTHER" id="PTHR30217">
    <property type="entry name" value="PEPTIDASE U32 FAMILY"/>
    <property type="match status" value="1"/>
</dbReference>
<evidence type="ECO:0000259" key="1">
    <source>
        <dbReference type="Pfam" id="PF12392"/>
    </source>
</evidence>
<reference evidence="2 3" key="1">
    <citation type="journal article" date="2010" name="Stand. Genomic Sci.">
        <title>Complete genome sequence of Methanoplanus petrolearius type strain (SEBR 4847).</title>
        <authorList>
            <person name="Brambilla E."/>
            <person name="Djao O.D."/>
            <person name="Daligault H."/>
            <person name="Lapidus A."/>
            <person name="Lucas S."/>
            <person name="Hammon N."/>
            <person name="Nolan M."/>
            <person name="Tice H."/>
            <person name="Cheng J.F."/>
            <person name="Han C."/>
            <person name="Tapia R."/>
            <person name="Goodwin L."/>
            <person name="Pitluck S."/>
            <person name="Liolios K."/>
            <person name="Ivanova N."/>
            <person name="Mavromatis K."/>
            <person name="Mikhailova N."/>
            <person name="Pati A."/>
            <person name="Chen A."/>
            <person name="Palaniappan K."/>
            <person name="Land M."/>
            <person name="Hauser L."/>
            <person name="Chang Y.J."/>
            <person name="Jeffries C.D."/>
            <person name="Rohde M."/>
            <person name="Spring S."/>
            <person name="Sikorski J."/>
            <person name="Goker M."/>
            <person name="Woyke T."/>
            <person name="Bristow J."/>
            <person name="Eisen J.A."/>
            <person name="Markowitz V."/>
            <person name="Hugenholtz P."/>
            <person name="Kyrpides N.C."/>
            <person name="Klenk H.P."/>
        </authorList>
    </citation>
    <scope>NUCLEOTIDE SEQUENCE [LARGE SCALE GENOMIC DNA]</scope>
    <source>
        <strain evidence="3">DSM 11571 / OCM 486 / SEBR 4847</strain>
    </source>
</reference>
<evidence type="ECO:0000313" key="3">
    <source>
        <dbReference type="Proteomes" id="UP000006565"/>
    </source>
</evidence>
<dbReference type="InterPro" id="IPR020988">
    <property type="entry name" value="Pept_U32_collagenase"/>
</dbReference>
<sequence>MGEKKIPELLAPAGSFESMKAAVSAGADAVYLGGRKFGARNLASNFTGEELKAAVDYCHSRNVRVYVTHNILVHDDEIADSINELHFLFSIGVDAVLLQDFGILHEASKLFPDLELHASTQMTIHNPEGVLWAEANGVSRVVLSREMSLEDISAVRNFPGTEKTGLEVFVHGALCCSYSGQCLLSSMIGGRSGNRGLCAQPCRKEYGILSLKYDECGNPAIKKKKGSCYMMSPADLCTYLNLDSLGASGVDSLKIEGRMKSPEYVAIVVSVYRRALDLIAEGTWSPSDEDETLLLLAFNRNFTGGYISGESGVSIMSVDHPGNRGVYAGRVVGYDREKKKVTVRGDGRIIPEAGDGILIRQNGAQDDFGLTIPGNAEKKGHEISFHVKNPAFPGSSVYITKSVLLSKMAKEVSSSPAGVAKKIQVRLRIGFDGRVPVVSAVFPSLHGELSYEIRAGFEMQEAKSRPVDPDDLRNIFCKTGNLQFEVADYESDYPGGLFAPVSLLNEFRRDLFAGIEKCLIDVCLPSDDIIAGSAERKDLFLSTLTNKKAVMPPRQAGRTISVYVSSSAGAKAALDAGCTRIYYEMKTAPGIDSSVYARELEEGISAASEYGAEFVWKWPRITDRSFFMTAEEILELLGNSKPDGIMVENVGDGIAAKRIAKDIPLYGGQGLNIFNYLAVEMFSGDYRLLTLSCELNRSQLKKLCGLAAGRLPSRPSLEYVVFGPSEILISENNLPAVSLGDNYSPSEEYGIADTTGRIFPLQVDAYGRTHVYNSAVTCLIDSLPEIFAAGVDGISLDLRLYSPEFAGKITELYVKAPARSYDAGKKLSGSLNLLKKEITSLYRGEITAGHFNRGV</sequence>
<dbReference type="EMBL" id="CP002117">
    <property type="protein sequence ID" value="ADN35474.1"/>
    <property type="molecule type" value="Genomic_DNA"/>
</dbReference>
<feature type="domain" description="Peptidase U32 collagenase" evidence="1">
    <location>
        <begin position="397"/>
        <end position="517"/>
    </location>
</feature>
<dbReference type="HOGENOM" id="CLU_011540_4_0_2"/>
<gene>
    <name evidence="2" type="ordered locus">Mpet_0700</name>
</gene>
<dbReference type="KEGG" id="mpi:Mpet_0700"/>
<dbReference type="STRING" id="679926.Mpet_0700"/>
<dbReference type="PANTHER" id="PTHR30217:SF10">
    <property type="entry name" value="23S RRNA 5-HYDROXYCYTIDINE C2501 SYNTHASE"/>
    <property type="match status" value="1"/>
</dbReference>
<name>E1RIG1_METP4</name>
<dbReference type="OrthoDB" id="51464at2157"/>